<proteinExistence type="predicted"/>
<keyword evidence="3" id="KW-1185">Reference proteome</keyword>
<feature type="compositionally biased region" description="Basic and acidic residues" evidence="1">
    <location>
        <begin position="107"/>
        <end position="117"/>
    </location>
</feature>
<feature type="region of interest" description="Disordered" evidence="1">
    <location>
        <begin position="104"/>
        <end position="139"/>
    </location>
</feature>
<evidence type="ECO:0000313" key="3">
    <source>
        <dbReference type="Proteomes" id="UP001196413"/>
    </source>
</evidence>
<dbReference type="Proteomes" id="UP001196413">
    <property type="component" value="Unassembled WGS sequence"/>
</dbReference>
<sequence>MSSVKNRTTPGADRIKPDHLKNLLSVPNNILAQLLTRYLSECKIPALHSVSQVRRKPASRQARLPSYLHVAFKQDSKTQSVGVAVLKQGQRRQRNTIIKGLSTGSKKTVDTHNRKPASDLTATDVSPMPGRLVDKSEVSKQEKCMDNEVISELHYFVRTLYIAQMHMRLNAGKLERNEKPDQA</sequence>
<accession>A0AAD5QZ19</accession>
<organism evidence="2 3">
    <name type="scientific">Parelaphostrongylus tenuis</name>
    <name type="common">Meningeal worm</name>
    <dbReference type="NCBI Taxonomy" id="148309"/>
    <lineage>
        <taxon>Eukaryota</taxon>
        <taxon>Metazoa</taxon>
        <taxon>Ecdysozoa</taxon>
        <taxon>Nematoda</taxon>
        <taxon>Chromadorea</taxon>
        <taxon>Rhabditida</taxon>
        <taxon>Rhabditina</taxon>
        <taxon>Rhabditomorpha</taxon>
        <taxon>Strongyloidea</taxon>
        <taxon>Metastrongylidae</taxon>
        <taxon>Parelaphostrongylus</taxon>
    </lineage>
</organism>
<dbReference type="EMBL" id="JAHQIW010005562">
    <property type="protein sequence ID" value="KAJ1366482.1"/>
    <property type="molecule type" value="Genomic_DNA"/>
</dbReference>
<comment type="caution">
    <text evidence="2">The sequence shown here is derived from an EMBL/GenBank/DDBJ whole genome shotgun (WGS) entry which is preliminary data.</text>
</comment>
<dbReference type="AlphaFoldDB" id="A0AAD5QZ19"/>
<protein>
    <submittedName>
        <fullName evidence="2">Uncharacterized protein</fullName>
    </submittedName>
</protein>
<evidence type="ECO:0000313" key="2">
    <source>
        <dbReference type="EMBL" id="KAJ1366482.1"/>
    </source>
</evidence>
<name>A0AAD5QZ19_PARTN</name>
<gene>
    <name evidence="2" type="ORF">KIN20_027158</name>
</gene>
<evidence type="ECO:0000256" key="1">
    <source>
        <dbReference type="SAM" id="MobiDB-lite"/>
    </source>
</evidence>
<reference evidence="2" key="1">
    <citation type="submission" date="2021-06" db="EMBL/GenBank/DDBJ databases">
        <title>Parelaphostrongylus tenuis whole genome reference sequence.</title>
        <authorList>
            <person name="Garwood T.J."/>
            <person name="Larsen P.A."/>
            <person name="Fountain-Jones N.M."/>
            <person name="Garbe J.R."/>
            <person name="Macchietto M.G."/>
            <person name="Kania S.A."/>
            <person name="Gerhold R.W."/>
            <person name="Richards J.E."/>
            <person name="Wolf T.M."/>
        </authorList>
    </citation>
    <scope>NUCLEOTIDE SEQUENCE</scope>
    <source>
        <strain evidence="2">MNPRO001-30</strain>
        <tissue evidence="2">Meninges</tissue>
    </source>
</reference>